<keyword evidence="2" id="KW-0732">Signal</keyword>
<evidence type="ECO:0000256" key="1">
    <source>
        <dbReference type="ARBA" id="ARBA00022692"/>
    </source>
</evidence>
<evidence type="ECO:0000256" key="6">
    <source>
        <dbReference type="ARBA" id="ARBA00022879"/>
    </source>
</evidence>
<protein>
    <recommendedName>
        <fullName evidence="13">Herpesvirus envelope glycoprotein N domain-containing protein</fullName>
    </recommendedName>
</protein>
<evidence type="ECO:0000256" key="12">
    <source>
        <dbReference type="SAM" id="Phobius"/>
    </source>
</evidence>
<keyword evidence="15" id="KW-1185">Reference proteome</keyword>
<evidence type="ECO:0000259" key="13">
    <source>
        <dbReference type="Pfam" id="PF03554"/>
    </source>
</evidence>
<dbReference type="Proteomes" id="UP000296355">
    <property type="component" value="Segment"/>
</dbReference>
<dbReference type="GO" id="GO:0019031">
    <property type="term" value="C:viral envelope"/>
    <property type="evidence" value="ECO:0007669"/>
    <property type="project" value="UniProtKB-KW"/>
</dbReference>
<proteinExistence type="inferred from homology"/>
<keyword evidence="7 12" id="KW-1133">Transmembrane helix</keyword>
<evidence type="ECO:0000256" key="10">
    <source>
        <dbReference type="ARBA" id="ARBA00034089"/>
    </source>
</evidence>
<name>A0A0R5Z8W9_9GAMA</name>
<keyword evidence="4" id="KW-0946">Virion</keyword>
<keyword evidence="1 12" id="KW-0812">Transmembrane</keyword>
<keyword evidence="3" id="KW-1040">Host Golgi apparatus</keyword>
<dbReference type="Pfam" id="PF03554">
    <property type="entry name" value="Herpes_UL73"/>
    <property type="match status" value="1"/>
</dbReference>
<accession>A0A0R5Z8W9</accession>
<comment type="function">
    <text evidence="10">Envelope glycoprotein necessary for proper maturation of gM and modulation of its membrane fusion activity. Also plays a critical role in virion morphogenesis.</text>
</comment>
<organism evidence="14 15">
    <name type="scientific">phocid gammaherpesvirus 3</name>
    <dbReference type="NCBI Taxonomy" id="2560643"/>
    <lineage>
        <taxon>Viruses</taxon>
        <taxon>Duplodnaviria</taxon>
        <taxon>Heunggongvirae</taxon>
        <taxon>Peploviricota</taxon>
        <taxon>Herviviricetes</taxon>
        <taxon>Herpesvirales</taxon>
        <taxon>Orthoherpesviridae</taxon>
        <taxon>Gammaherpesvirinae</taxon>
        <taxon>Percavirus</taxon>
        <taxon>Percavirus phocidgamma3</taxon>
    </lineage>
</organism>
<evidence type="ECO:0000256" key="11">
    <source>
        <dbReference type="SAM" id="MobiDB-lite"/>
    </source>
</evidence>
<evidence type="ECO:0000256" key="4">
    <source>
        <dbReference type="ARBA" id="ARBA00022844"/>
    </source>
</evidence>
<dbReference type="KEGG" id="vg:65099500"/>
<keyword evidence="5" id="KW-1043">Host membrane</keyword>
<feature type="region of interest" description="Disordered" evidence="11">
    <location>
        <begin position="31"/>
        <end position="66"/>
    </location>
</feature>
<dbReference type="HAMAP" id="MF_04037">
    <property type="entry name" value="HSV_GN"/>
    <property type="match status" value="1"/>
</dbReference>
<dbReference type="GeneID" id="65099500"/>
<feature type="domain" description="Herpesvirus envelope glycoprotein N" evidence="13">
    <location>
        <begin position="81"/>
        <end position="150"/>
    </location>
</feature>
<evidence type="ECO:0000256" key="5">
    <source>
        <dbReference type="ARBA" id="ARBA00022870"/>
    </source>
</evidence>
<keyword evidence="9" id="KW-1015">Disulfide bond</keyword>
<evidence type="ECO:0000256" key="7">
    <source>
        <dbReference type="ARBA" id="ARBA00022989"/>
    </source>
</evidence>
<evidence type="ECO:0000256" key="3">
    <source>
        <dbReference type="ARBA" id="ARBA00022812"/>
    </source>
</evidence>
<reference evidence="14" key="1">
    <citation type="submission" date="2014-11" db="EMBL/GenBank/DDBJ databases">
        <title>Gammaherpesviruses are widespread among seal species in Canada.</title>
        <authorList>
            <person name="Bellehumeur C."/>
            <person name="Nielsen O."/>
            <person name="Measures L."/>
            <person name="Harwood L."/>
            <person name="Boyle B."/>
            <person name="Gagnon C.A."/>
        </authorList>
    </citation>
    <scope>NUCLEOTIDE SEQUENCE [LARGE SCALE GENOMIC DNA]</scope>
    <source>
        <strain evidence="14">FMV04-1493874</strain>
    </source>
</reference>
<evidence type="ECO:0000256" key="9">
    <source>
        <dbReference type="ARBA" id="ARBA00023157"/>
    </source>
</evidence>
<sequence length="152" mass="16385">MASKMGVYISKMCCIFVVLHCTAFKANSSTFATSPAPSTLSTTAKSSSSSPETTSNNKSITNTDNTTTQNVTETASLSSTMTVTLVTTSNTTSTPALPSFYDYSCNADTYKIELTSFSSIWALLNVVIVLFTTILYLIYICFTRFVTTMALS</sequence>
<dbReference type="EMBL" id="KP136799">
    <property type="protein sequence ID" value="AJG42979.1"/>
    <property type="molecule type" value="Genomic_DNA"/>
</dbReference>
<keyword evidence="8 12" id="KW-0472">Membrane</keyword>
<dbReference type="RefSeq" id="YP_010084510.1">
    <property type="nucleotide sequence ID" value="NC_055139.1"/>
</dbReference>
<evidence type="ECO:0000313" key="15">
    <source>
        <dbReference type="Proteomes" id="UP000296355"/>
    </source>
</evidence>
<evidence type="ECO:0000256" key="8">
    <source>
        <dbReference type="ARBA" id="ARBA00023136"/>
    </source>
</evidence>
<evidence type="ECO:0000313" key="14">
    <source>
        <dbReference type="EMBL" id="AJG42979.1"/>
    </source>
</evidence>
<dbReference type="InterPro" id="IPR005211">
    <property type="entry name" value="Herpes_glycoprotein_N_domain"/>
</dbReference>
<feature type="transmembrane region" description="Helical" evidence="12">
    <location>
        <begin position="120"/>
        <end position="142"/>
    </location>
</feature>
<dbReference type="InterPro" id="IPR034707">
    <property type="entry name" value="HSV_GN"/>
</dbReference>
<evidence type="ECO:0000256" key="2">
    <source>
        <dbReference type="ARBA" id="ARBA00022729"/>
    </source>
</evidence>
<keyword evidence="6" id="KW-0261">Viral envelope protein</keyword>